<dbReference type="Proteomes" id="UP001501447">
    <property type="component" value="Unassembled WGS sequence"/>
</dbReference>
<dbReference type="RefSeq" id="WP_344561390.1">
    <property type="nucleotide sequence ID" value="NZ_BAAARJ010000001.1"/>
</dbReference>
<evidence type="ECO:0000313" key="1">
    <source>
        <dbReference type="EMBL" id="GAA2593715.1"/>
    </source>
</evidence>
<accession>A0ABP6BYG0</accession>
<reference evidence="2" key="1">
    <citation type="journal article" date="2019" name="Int. J. Syst. Evol. Microbiol.">
        <title>The Global Catalogue of Microorganisms (GCM) 10K type strain sequencing project: providing services to taxonomists for standard genome sequencing and annotation.</title>
        <authorList>
            <consortium name="The Broad Institute Genomics Platform"/>
            <consortium name="The Broad Institute Genome Sequencing Center for Infectious Disease"/>
            <person name="Wu L."/>
            <person name="Ma J."/>
        </authorList>
    </citation>
    <scope>NUCLEOTIDE SEQUENCE [LARGE SCALE GENOMIC DNA]</scope>
    <source>
        <strain evidence="2">JCM 16373</strain>
    </source>
</reference>
<sequence>MTVPRHNSERGDAAAQRPRVAIRVNQVCRETADIGASASAGSVADSYGDSMAEALNGIRNAELIEMRGPWKDIGRAERAIFQRVTWCNEERRHPAPGYVPPAEHGRHR</sequence>
<evidence type="ECO:0000313" key="2">
    <source>
        <dbReference type="Proteomes" id="UP001501447"/>
    </source>
</evidence>
<comment type="caution">
    <text evidence="1">The sequence shown here is derived from an EMBL/GenBank/DDBJ whole genome shotgun (WGS) entry which is preliminary data.</text>
</comment>
<evidence type="ECO:0008006" key="3">
    <source>
        <dbReference type="Google" id="ProtNLM"/>
    </source>
</evidence>
<name>A0ABP6BYG0_9ACTN</name>
<dbReference type="EMBL" id="BAAARJ010000001">
    <property type="protein sequence ID" value="GAA2593715.1"/>
    <property type="molecule type" value="Genomic_DNA"/>
</dbReference>
<organism evidence="1 2">
    <name type="scientific">Streptomyces axinellae</name>
    <dbReference type="NCBI Taxonomy" id="552788"/>
    <lineage>
        <taxon>Bacteria</taxon>
        <taxon>Bacillati</taxon>
        <taxon>Actinomycetota</taxon>
        <taxon>Actinomycetes</taxon>
        <taxon>Kitasatosporales</taxon>
        <taxon>Streptomycetaceae</taxon>
        <taxon>Streptomyces</taxon>
    </lineage>
</organism>
<keyword evidence="2" id="KW-1185">Reference proteome</keyword>
<protein>
    <recommendedName>
        <fullName evidence="3">Integrase catalytic domain-containing protein</fullName>
    </recommendedName>
</protein>
<proteinExistence type="predicted"/>
<gene>
    <name evidence="1" type="ORF">GCM10009863_03560</name>
</gene>